<protein>
    <submittedName>
        <fullName evidence="1">Polyketide cyclase/dehydrase/lipid transport protein</fullName>
    </submittedName>
</protein>
<dbReference type="AlphaFoldDB" id="A0A543PDT4"/>
<dbReference type="EMBL" id="VFQE01000001">
    <property type="protein sequence ID" value="TQN42207.1"/>
    <property type="molecule type" value="Genomic_DNA"/>
</dbReference>
<dbReference type="Gene3D" id="3.30.530.20">
    <property type="match status" value="1"/>
</dbReference>
<evidence type="ECO:0000313" key="1">
    <source>
        <dbReference type="EMBL" id="TQN42207.1"/>
    </source>
</evidence>
<dbReference type="RefSeq" id="WP_142024855.1">
    <property type="nucleotide sequence ID" value="NZ_VFQE01000001.1"/>
</dbReference>
<evidence type="ECO:0000313" key="2">
    <source>
        <dbReference type="Proteomes" id="UP000319865"/>
    </source>
</evidence>
<gene>
    <name evidence="1" type="ORF">FHU33_1602</name>
</gene>
<keyword evidence="2" id="KW-1185">Reference proteome</keyword>
<dbReference type="OrthoDB" id="4618973at2"/>
<dbReference type="InterPro" id="IPR019587">
    <property type="entry name" value="Polyketide_cyclase/dehydratase"/>
</dbReference>
<reference evidence="1 2" key="1">
    <citation type="submission" date="2019-06" db="EMBL/GenBank/DDBJ databases">
        <title>Sequencing the genomes of 1000 actinobacteria strains.</title>
        <authorList>
            <person name="Klenk H.-P."/>
        </authorList>
    </citation>
    <scope>NUCLEOTIDE SEQUENCE [LARGE SCALE GENOMIC DNA]</scope>
    <source>
        <strain evidence="1 2">DSM 46837</strain>
    </source>
</reference>
<organism evidence="1 2">
    <name type="scientific">Blastococcus colisei</name>
    <dbReference type="NCBI Taxonomy" id="1564162"/>
    <lineage>
        <taxon>Bacteria</taxon>
        <taxon>Bacillati</taxon>
        <taxon>Actinomycetota</taxon>
        <taxon>Actinomycetes</taxon>
        <taxon>Geodermatophilales</taxon>
        <taxon>Geodermatophilaceae</taxon>
        <taxon>Blastococcus</taxon>
    </lineage>
</organism>
<dbReference type="SUPFAM" id="SSF55961">
    <property type="entry name" value="Bet v1-like"/>
    <property type="match status" value="1"/>
</dbReference>
<accession>A0A543PDT4</accession>
<dbReference type="CDD" id="cd07812">
    <property type="entry name" value="SRPBCC"/>
    <property type="match status" value="1"/>
</dbReference>
<comment type="caution">
    <text evidence="1">The sequence shown here is derived from an EMBL/GenBank/DDBJ whole genome shotgun (WGS) entry which is preliminary data.</text>
</comment>
<dbReference type="Proteomes" id="UP000319865">
    <property type="component" value="Unassembled WGS sequence"/>
</dbReference>
<name>A0A543PDT4_9ACTN</name>
<sequence>MQTLDHDEASTVVAAPPEVVYDLVADVTRTPEFSPEVVRCRWLDGATGPAVGARFEAVNTNARGKSWKNRPVVTVAEPGRAFAVTRSEPFSGTVTWRYRFEPVDGGTRVVESYEVERPISRIGWFVIERIFGDRDRRAALRAGMQTTLDRLRTTAEAARSGSVDPAPGGR</sequence>
<dbReference type="InterPro" id="IPR023393">
    <property type="entry name" value="START-like_dom_sf"/>
</dbReference>
<proteinExistence type="predicted"/>
<dbReference type="Pfam" id="PF10604">
    <property type="entry name" value="Polyketide_cyc2"/>
    <property type="match status" value="1"/>
</dbReference>